<keyword evidence="1" id="KW-0805">Transcription regulation</keyword>
<accession>A0ABV7LS38</accession>
<dbReference type="Gene3D" id="2.60.120.10">
    <property type="entry name" value="Jelly Rolls"/>
    <property type="match status" value="1"/>
</dbReference>
<keyword evidence="2" id="KW-0238">DNA-binding</keyword>
<dbReference type="SMART" id="SM00419">
    <property type="entry name" value="HTH_CRP"/>
    <property type="match status" value="1"/>
</dbReference>
<dbReference type="Proteomes" id="UP001595579">
    <property type="component" value="Unassembled WGS sequence"/>
</dbReference>
<dbReference type="EMBL" id="JBHRUG010000031">
    <property type="protein sequence ID" value="MFC3285105.1"/>
    <property type="molecule type" value="Genomic_DNA"/>
</dbReference>
<dbReference type="CDD" id="cd00092">
    <property type="entry name" value="HTH_CRP"/>
    <property type="match status" value="1"/>
</dbReference>
<proteinExistence type="predicted"/>
<dbReference type="SUPFAM" id="SSF46785">
    <property type="entry name" value="Winged helix' DNA-binding domain"/>
    <property type="match status" value="1"/>
</dbReference>
<keyword evidence="7" id="KW-1185">Reference proteome</keyword>
<dbReference type="InterPro" id="IPR018335">
    <property type="entry name" value="Tscrpt_reg_HTH_Crp-type_CS"/>
</dbReference>
<reference evidence="7" key="1">
    <citation type="journal article" date="2019" name="Int. J. Syst. Evol. Microbiol.">
        <title>The Global Catalogue of Microorganisms (GCM) 10K type strain sequencing project: providing services to taxonomists for standard genome sequencing and annotation.</title>
        <authorList>
            <consortium name="The Broad Institute Genomics Platform"/>
            <consortium name="The Broad Institute Genome Sequencing Center for Infectious Disease"/>
            <person name="Wu L."/>
            <person name="Ma J."/>
        </authorList>
    </citation>
    <scope>NUCLEOTIDE SEQUENCE [LARGE SCALE GENOMIC DNA]</scope>
    <source>
        <strain evidence="7">CECT 7698</strain>
    </source>
</reference>
<dbReference type="InterPro" id="IPR012318">
    <property type="entry name" value="HTH_CRP"/>
</dbReference>
<name>A0ABV7LS38_9GAMM</name>
<dbReference type="PROSITE" id="PS50042">
    <property type="entry name" value="CNMP_BINDING_3"/>
    <property type="match status" value="1"/>
</dbReference>
<dbReference type="InterPro" id="IPR050397">
    <property type="entry name" value="Env_Response_Regulators"/>
</dbReference>
<dbReference type="CDD" id="cd00038">
    <property type="entry name" value="CAP_ED"/>
    <property type="match status" value="1"/>
</dbReference>
<dbReference type="Pfam" id="PF00027">
    <property type="entry name" value="cNMP_binding"/>
    <property type="match status" value="1"/>
</dbReference>
<dbReference type="InterPro" id="IPR018490">
    <property type="entry name" value="cNMP-bd_dom_sf"/>
</dbReference>
<evidence type="ECO:0000259" key="4">
    <source>
        <dbReference type="PROSITE" id="PS50042"/>
    </source>
</evidence>
<gene>
    <name evidence="6" type="ORF">ACFOEV_16000</name>
</gene>
<evidence type="ECO:0000313" key="6">
    <source>
        <dbReference type="EMBL" id="MFC3285105.1"/>
    </source>
</evidence>
<evidence type="ECO:0000313" key="7">
    <source>
        <dbReference type="Proteomes" id="UP001595579"/>
    </source>
</evidence>
<dbReference type="PROSITE" id="PS00042">
    <property type="entry name" value="HTH_CRP_1"/>
    <property type="match status" value="1"/>
</dbReference>
<evidence type="ECO:0000256" key="2">
    <source>
        <dbReference type="ARBA" id="ARBA00023125"/>
    </source>
</evidence>
<dbReference type="Pfam" id="PF13545">
    <property type="entry name" value="HTH_Crp_2"/>
    <property type="match status" value="1"/>
</dbReference>
<dbReference type="InterPro" id="IPR014710">
    <property type="entry name" value="RmlC-like_jellyroll"/>
</dbReference>
<dbReference type="SUPFAM" id="SSF51206">
    <property type="entry name" value="cAMP-binding domain-like"/>
    <property type="match status" value="1"/>
</dbReference>
<evidence type="ECO:0000256" key="1">
    <source>
        <dbReference type="ARBA" id="ARBA00023015"/>
    </source>
</evidence>
<evidence type="ECO:0000259" key="5">
    <source>
        <dbReference type="PROSITE" id="PS51063"/>
    </source>
</evidence>
<protein>
    <submittedName>
        <fullName evidence="6">Helix-turn-helix domain-containing protein</fullName>
    </submittedName>
</protein>
<dbReference type="PANTHER" id="PTHR24567">
    <property type="entry name" value="CRP FAMILY TRANSCRIPTIONAL REGULATORY PROTEIN"/>
    <property type="match status" value="1"/>
</dbReference>
<dbReference type="InterPro" id="IPR036390">
    <property type="entry name" value="WH_DNA-bd_sf"/>
</dbReference>
<dbReference type="Gene3D" id="1.10.10.10">
    <property type="entry name" value="Winged helix-like DNA-binding domain superfamily/Winged helix DNA-binding domain"/>
    <property type="match status" value="1"/>
</dbReference>
<organism evidence="6 7">
    <name type="scientific">Litchfieldella rifensis</name>
    <dbReference type="NCBI Taxonomy" id="762643"/>
    <lineage>
        <taxon>Bacteria</taxon>
        <taxon>Pseudomonadati</taxon>
        <taxon>Pseudomonadota</taxon>
        <taxon>Gammaproteobacteria</taxon>
        <taxon>Oceanospirillales</taxon>
        <taxon>Halomonadaceae</taxon>
        <taxon>Litchfieldella</taxon>
    </lineage>
</organism>
<dbReference type="PROSITE" id="PS51063">
    <property type="entry name" value="HTH_CRP_2"/>
    <property type="match status" value="1"/>
</dbReference>
<feature type="domain" description="Cyclic nucleotide-binding" evidence="4">
    <location>
        <begin position="6"/>
        <end position="103"/>
    </location>
</feature>
<dbReference type="PANTHER" id="PTHR24567:SF75">
    <property type="entry name" value="FUMARATE AND NITRATE REDUCTION REGULATORY PROTEIN"/>
    <property type="match status" value="1"/>
</dbReference>
<dbReference type="SMART" id="SM00100">
    <property type="entry name" value="cNMP"/>
    <property type="match status" value="1"/>
</dbReference>
<feature type="domain" description="HTH crp-type" evidence="5">
    <location>
        <begin position="139"/>
        <end position="212"/>
    </location>
</feature>
<dbReference type="RefSeq" id="WP_386775728.1">
    <property type="nucleotide sequence ID" value="NZ_JBHRUG010000031.1"/>
</dbReference>
<sequence length="228" mass="25055">MSCLCLPMGLPLEDIPELHDTHTFTLLRKGEALFRQGMPFTGLFLVRSGSLKQVSTTSTDESLVTAYAMAGDLVGLDAIGQSLYPGTAMALETTTVSVLPQERLSELGAQLPALRQQLCRNLSQEVHNERLMLRLLLRRTAEARLAYFLVAVSARFQRRGYSASRFRLALSRSDIGSYLGLTVETVSRTLARFHKQGLLKANGRDFHILDLETLSRVAGASGRRGMGG</sequence>
<dbReference type="PRINTS" id="PR00034">
    <property type="entry name" value="HTHCRP"/>
</dbReference>
<keyword evidence="3" id="KW-0804">Transcription</keyword>
<dbReference type="InterPro" id="IPR000595">
    <property type="entry name" value="cNMP-bd_dom"/>
</dbReference>
<dbReference type="InterPro" id="IPR036388">
    <property type="entry name" value="WH-like_DNA-bd_sf"/>
</dbReference>
<comment type="caution">
    <text evidence="6">The sequence shown here is derived from an EMBL/GenBank/DDBJ whole genome shotgun (WGS) entry which is preliminary data.</text>
</comment>
<evidence type="ECO:0000256" key="3">
    <source>
        <dbReference type="ARBA" id="ARBA00023163"/>
    </source>
</evidence>